<feature type="non-terminal residue" evidence="1">
    <location>
        <position position="1"/>
    </location>
</feature>
<keyword evidence="2" id="KW-1185">Reference proteome</keyword>
<dbReference type="AlphaFoldDB" id="A0A821NKS1"/>
<evidence type="ECO:0000313" key="1">
    <source>
        <dbReference type="EMBL" id="CAF4789501.1"/>
    </source>
</evidence>
<name>A0A821NKS1_9BILA</name>
<accession>A0A821NKS1</accession>
<evidence type="ECO:0000313" key="2">
    <source>
        <dbReference type="Proteomes" id="UP000663866"/>
    </source>
</evidence>
<comment type="caution">
    <text evidence="1">The sequence shown here is derived from an EMBL/GenBank/DDBJ whole genome shotgun (WGS) entry which is preliminary data.</text>
</comment>
<reference evidence="1" key="1">
    <citation type="submission" date="2021-02" db="EMBL/GenBank/DDBJ databases">
        <authorList>
            <person name="Nowell W R."/>
        </authorList>
    </citation>
    <scope>NUCLEOTIDE SEQUENCE</scope>
</reference>
<protein>
    <submittedName>
        <fullName evidence="1">Uncharacterized protein</fullName>
    </submittedName>
</protein>
<gene>
    <name evidence="1" type="ORF">OVN521_LOCUS51450</name>
</gene>
<organism evidence="1 2">
    <name type="scientific">Rotaria magnacalcarata</name>
    <dbReference type="NCBI Taxonomy" id="392030"/>
    <lineage>
        <taxon>Eukaryota</taxon>
        <taxon>Metazoa</taxon>
        <taxon>Spiralia</taxon>
        <taxon>Gnathifera</taxon>
        <taxon>Rotifera</taxon>
        <taxon>Eurotatoria</taxon>
        <taxon>Bdelloidea</taxon>
        <taxon>Philodinida</taxon>
        <taxon>Philodinidae</taxon>
        <taxon>Rotaria</taxon>
    </lineage>
</organism>
<sequence length="48" mass="5383">VIEYMSMILQAIRTNMDMKQHQEDSYVKLISVQDDEHSTASNGATPGV</sequence>
<feature type="non-terminal residue" evidence="1">
    <location>
        <position position="48"/>
    </location>
</feature>
<dbReference type="EMBL" id="CAJOBG010124276">
    <property type="protein sequence ID" value="CAF4789501.1"/>
    <property type="molecule type" value="Genomic_DNA"/>
</dbReference>
<dbReference type="Proteomes" id="UP000663866">
    <property type="component" value="Unassembled WGS sequence"/>
</dbReference>
<proteinExistence type="predicted"/>